<comment type="caution">
    <text evidence="2">The sequence shown here is derived from an EMBL/GenBank/DDBJ whole genome shotgun (WGS) entry which is preliminary data.</text>
</comment>
<sequence>MKKAKNEILLMTILVFLFFIGLFYEEITAILSVFACLFNIIAKNIFSQKAKALNKKGNFNMTIF</sequence>
<name>A0A9W7USA6_BACCE</name>
<evidence type="ECO:0000313" key="3">
    <source>
        <dbReference type="Proteomes" id="UP000323321"/>
    </source>
</evidence>
<evidence type="ECO:0000256" key="1">
    <source>
        <dbReference type="SAM" id="Phobius"/>
    </source>
</evidence>
<protein>
    <submittedName>
        <fullName evidence="2">Uncharacterized protein</fullName>
    </submittedName>
</protein>
<reference evidence="2 3" key="1">
    <citation type="submission" date="2018-08" db="EMBL/GenBank/DDBJ databases">
        <title>Bacillus phenotypic plasticity.</title>
        <authorList>
            <person name="Hurtado E."/>
        </authorList>
    </citation>
    <scope>NUCLEOTIDE SEQUENCE [LARGE SCALE GENOMIC DNA]</scope>
    <source>
        <strain evidence="2 3">111b</strain>
    </source>
</reference>
<gene>
    <name evidence="2" type="ORF">DX932_10570</name>
</gene>
<evidence type="ECO:0000313" key="2">
    <source>
        <dbReference type="EMBL" id="KAA6470261.1"/>
    </source>
</evidence>
<dbReference type="EMBL" id="QSMZ01000006">
    <property type="protein sequence ID" value="KAA6470261.1"/>
    <property type="molecule type" value="Genomic_DNA"/>
</dbReference>
<keyword evidence="1" id="KW-1133">Transmembrane helix</keyword>
<dbReference type="AlphaFoldDB" id="A0A9W7USA6"/>
<dbReference type="Proteomes" id="UP000323321">
    <property type="component" value="Unassembled WGS sequence"/>
</dbReference>
<feature type="transmembrane region" description="Helical" evidence="1">
    <location>
        <begin position="7"/>
        <end position="24"/>
    </location>
</feature>
<keyword evidence="1" id="KW-0472">Membrane</keyword>
<organism evidence="2 3">
    <name type="scientific">Bacillus cereus</name>
    <dbReference type="NCBI Taxonomy" id="1396"/>
    <lineage>
        <taxon>Bacteria</taxon>
        <taxon>Bacillati</taxon>
        <taxon>Bacillota</taxon>
        <taxon>Bacilli</taxon>
        <taxon>Bacillales</taxon>
        <taxon>Bacillaceae</taxon>
        <taxon>Bacillus</taxon>
        <taxon>Bacillus cereus group</taxon>
    </lineage>
</organism>
<keyword evidence="1" id="KW-0812">Transmembrane</keyword>
<accession>A0A9W7USA6</accession>
<proteinExistence type="predicted"/>
<dbReference type="RefSeq" id="WP_150158169.1">
    <property type="nucleotide sequence ID" value="NZ_WBOZ01000023.1"/>
</dbReference>
<feature type="transmembrane region" description="Helical" evidence="1">
    <location>
        <begin position="30"/>
        <end position="46"/>
    </location>
</feature>